<protein>
    <recommendedName>
        <fullName evidence="3">SsrA-binding protein</fullName>
    </recommendedName>
    <alternativeName>
        <fullName evidence="3">Small protein B</fullName>
    </alternativeName>
</protein>
<dbReference type="AlphaFoldDB" id="A0A9D9ER04"/>
<proteinExistence type="inferred from homology"/>
<gene>
    <name evidence="3 4" type="primary">smpB</name>
    <name evidence="4" type="ORF">IAA96_01000</name>
</gene>
<keyword evidence="1 3" id="KW-0963">Cytoplasm</keyword>
<evidence type="ECO:0000313" key="4">
    <source>
        <dbReference type="EMBL" id="MBO8449664.1"/>
    </source>
</evidence>
<evidence type="ECO:0000256" key="2">
    <source>
        <dbReference type="ARBA" id="ARBA00022884"/>
    </source>
</evidence>
<comment type="similarity">
    <text evidence="3">Belongs to the SmpB family.</text>
</comment>
<dbReference type="HAMAP" id="MF_00023">
    <property type="entry name" value="SmpB"/>
    <property type="match status" value="1"/>
</dbReference>
<dbReference type="NCBIfam" id="NF003843">
    <property type="entry name" value="PRK05422.1"/>
    <property type="match status" value="1"/>
</dbReference>
<dbReference type="InterPro" id="IPR020081">
    <property type="entry name" value="SsrA-bd_prot_CS"/>
</dbReference>
<name>A0A9D9ER04_9SPIR</name>
<dbReference type="CDD" id="cd09294">
    <property type="entry name" value="SmpB"/>
    <property type="match status" value="1"/>
</dbReference>
<dbReference type="GO" id="GO:0070929">
    <property type="term" value="P:trans-translation"/>
    <property type="evidence" value="ECO:0007669"/>
    <property type="project" value="UniProtKB-UniRule"/>
</dbReference>
<dbReference type="Proteomes" id="UP000823616">
    <property type="component" value="Unassembled WGS sequence"/>
</dbReference>
<dbReference type="GO" id="GO:0070930">
    <property type="term" value="P:trans-translation-dependent protein tagging"/>
    <property type="evidence" value="ECO:0007669"/>
    <property type="project" value="TreeGrafter"/>
</dbReference>
<dbReference type="NCBIfam" id="TIGR00086">
    <property type="entry name" value="smpB"/>
    <property type="match status" value="1"/>
</dbReference>
<dbReference type="PANTHER" id="PTHR30308:SF2">
    <property type="entry name" value="SSRA-BINDING PROTEIN"/>
    <property type="match status" value="1"/>
</dbReference>
<dbReference type="SUPFAM" id="SSF74982">
    <property type="entry name" value="Small protein B (SmpB)"/>
    <property type="match status" value="1"/>
</dbReference>
<dbReference type="InterPro" id="IPR000037">
    <property type="entry name" value="SsrA-bd_prot"/>
</dbReference>
<dbReference type="GO" id="GO:0003723">
    <property type="term" value="F:RNA binding"/>
    <property type="evidence" value="ECO:0007669"/>
    <property type="project" value="UniProtKB-UniRule"/>
</dbReference>
<evidence type="ECO:0000256" key="1">
    <source>
        <dbReference type="ARBA" id="ARBA00022490"/>
    </source>
</evidence>
<reference evidence="4" key="1">
    <citation type="submission" date="2020-10" db="EMBL/GenBank/DDBJ databases">
        <authorList>
            <person name="Gilroy R."/>
        </authorList>
    </citation>
    <scope>NUCLEOTIDE SEQUENCE</scope>
    <source>
        <strain evidence="4">B3-4054</strain>
    </source>
</reference>
<dbReference type="PANTHER" id="PTHR30308">
    <property type="entry name" value="TMRNA-BINDING COMPONENT OF TRANS-TRANSLATION TAGGING COMPLEX"/>
    <property type="match status" value="1"/>
</dbReference>
<comment type="subcellular location">
    <subcellularLocation>
        <location evidence="3">Cytoplasm</location>
    </subcellularLocation>
    <text evidence="3">The tmRNA-SmpB complex associates with stalled 70S ribosomes.</text>
</comment>
<dbReference type="GO" id="GO:0005829">
    <property type="term" value="C:cytosol"/>
    <property type="evidence" value="ECO:0007669"/>
    <property type="project" value="TreeGrafter"/>
</dbReference>
<reference evidence="4" key="2">
    <citation type="journal article" date="2021" name="PeerJ">
        <title>Extensive microbial diversity within the chicken gut microbiome revealed by metagenomics and culture.</title>
        <authorList>
            <person name="Gilroy R."/>
            <person name="Ravi A."/>
            <person name="Getino M."/>
            <person name="Pursley I."/>
            <person name="Horton D.L."/>
            <person name="Alikhan N.F."/>
            <person name="Baker D."/>
            <person name="Gharbi K."/>
            <person name="Hall N."/>
            <person name="Watson M."/>
            <person name="Adriaenssens E.M."/>
            <person name="Foster-Nyarko E."/>
            <person name="Jarju S."/>
            <person name="Secka A."/>
            <person name="Antonio M."/>
            <person name="Oren A."/>
            <person name="Chaudhuri R.R."/>
            <person name="La Ragione R."/>
            <person name="Hildebrand F."/>
            <person name="Pallen M.J."/>
        </authorList>
    </citation>
    <scope>NUCLEOTIDE SEQUENCE</scope>
    <source>
        <strain evidence="4">B3-4054</strain>
    </source>
</reference>
<comment type="caution">
    <text evidence="4">The sequence shown here is derived from an EMBL/GenBank/DDBJ whole genome shotgun (WGS) entry which is preliminary data.</text>
</comment>
<dbReference type="InterPro" id="IPR023620">
    <property type="entry name" value="SmpB"/>
</dbReference>
<dbReference type="Pfam" id="PF01668">
    <property type="entry name" value="SmpB"/>
    <property type="match status" value="1"/>
</dbReference>
<keyword evidence="2 3" id="KW-0694">RNA-binding</keyword>
<organism evidence="4 5">
    <name type="scientific">Candidatus Avitreponema avistercoris</name>
    <dbReference type="NCBI Taxonomy" id="2840705"/>
    <lineage>
        <taxon>Bacteria</taxon>
        <taxon>Pseudomonadati</taxon>
        <taxon>Spirochaetota</taxon>
        <taxon>Spirochaetia</taxon>
        <taxon>Spirochaetales</taxon>
        <taxon>Candidatus Avitreponema</taxon>
    </lineage>
</organism>
<dbReference type="Gene3D" id="2.40.280.10">
    <property type="match status" value="1"/>
</dbReference>
<accession>A0A9D9ER04</accession>
<comment type="function">
    <text evidence="3">Required for rescue of stalled ribosomes mediated by trans-translation. Binds to transfer-messenger RNA (tmRNA), required for stable association of tmRNA with ribosomes. tmRNA and SmpB together mimic tRNA shape, replacing the anticodon stem-loop with SmpB. tmRNA is encoded by the ssrA gene; the 2 termini fold to resemble tRNA(Ala) and it encodes a 'tag peptide', a short internal open reading frame. During trans-translation Ala-aminoacylated tmRNA acts like a tRNA, entering the A-site of stalled ribosomes, displacing the stalled mRNA. The ribosome then switches to translate the ORF on the tmRNA; the nascent peptide is terminated with the 'tag peptide' encoded by the tmRNA and targeted for degradation. The ribosome is freed to recommence translation, which seems to be the essential function of trans-translation.</text>
</comment>
<dbReference type="PROSITE" id="PS01317">
    <property type="entry name" value="SSRP"/>
    <property type="match status" value="1"/>
</dbReference>
<evidence type="ECO:0000256" key="3">
    <source>
        <dbReference type="HAMAP-Rule" id="MF_00023"/>
    </source>
</evidence>
<evidence type="ECO:0000313" key="5">
    <source>
        <dbReference type="Proteomes" id="UP000823616"/>
    </source>
</evidence>
<sequence length="154" mass="17858">MDGILRIAKNKKAHFHYTVEETVECGIVLEGSEVKSIRSGNISFPDAFAEISPSGEVWLKNFHISPYTYASVFLHEPDRPKKLLLHRAEIKRLQRKTMEKGYTLVPLEFYIKKGKVKLLLGLCKGKKLYDKRADIRERDVSRDLQREFAHRQDG</sequence>
<dbReference type="EMBL" id="JADIMS010000012">
    <property type="protein sequence ID" value="MBO8449664.1"/>
    <property type="molecule type" value="Genomic_DNA"/>
</dbReference>